<dbReference type="Gene3D" id="3.30.465.10">
    <property type="match status" value="2"/>
</dbReference>
<dbReference type="KEGG" id="gtr:GLOTRDRAFT_95549"/>
<keyword evidence="8" id="KW-1185">Reference proteome</keyword>
<dbReference type="GO" id="GO:0016491">
    <property type="term" value="F:oxidoreductase activity"/>
    <property type="evidence" value="ECO:0007669"/>
    <property type="project" value="UniProtKB-KW"/>
</dbReference>
<proteinExistence type="inferred from homology"/>
<feature type="domain" description="FAD-binding PCMH-type" evidence="6">
    <location>
        <begin position="74"/>
        <end position="242"/>
    </location>
</feature>
<dbReference type="GO" id="GO:0071949">
    <property type="term" value="F:FAD binding"/>
    <property type="evidence" value="ECO:0007669"/>
    <property type="project" value="InterPro"/>
</dbReference>
<dbReference type="SUPFAM" id="SSF56176">
    <property type="entry name" value="FAD-binding/transporter-associated domain-like"/>
    <property type="match status" value="1"/>
</dbReference>
<dbReference type="RefSeq" id="XP_007868958.1">
    <property type="nucleotide sequence ID" value="XM_007870767.1"/>
</dbReference>
<dbReference type="GeneID" id="19309734"/>
<dbReference type="Pfam" id="PF01565">
    <property type="entry name" value="FAD_binding_4"/>
    <property type="match status" value="1"/>
</dbReference>
<evidence type="ECO:0000256" key="2">
    <source>
        <dbReference type="ARBA" id="ARBA00022630"/>
    </source>
</evidence>
<keyword evidence="2" id="KW-0285">Flavoprotein</keyword>
<dbReference type="InterPro" id="IPR050416">
    <property type="entry name" value="FAD-linked_Oxidoreductase"/>
</dbReference>
<dbReference type="STRING" id="670483.S7RJ84"/>
<feature type="chain" id="PRO_5004556646" evidence="5">
    <location>
        <begin position="27"/>
        <end position="490"/>
    </location>
</feature>
<dbReference type="OMA" id="GGHIMNP"/>
<evidence type="ECO:0000259" key="6">
    <source>
        <dbReference type="PROSITE" id="PS51387"/>
    </source>
</evidence>
<dbReference type="PANTHER" id="PTHR42973:SF13">
    <property type="entry name" value="FAD-BINDING PCMH-TYPE DOMAIN-CONTAINING PROTEIN"/>
    <property type="match status" value="1"/>
</dbReference>
<evidence type="ECO:0000256" key="4">
    <source>
        <dbReference type="ARBA" id="ARBA00023002"/>
    </source>
</evidence>
<evidence type="ECO:0000256" key="1">
    <source>
        <dbReference type="ARBA" id="ARBA00005466"/>
    </source>
</evidence>
<dbReference type="HOGENOM" id="CLU_018354_1_0_1"/>
<dbReference type="AlphaFoldDB" id="S7RJ84"/>
<protein>
    <submittedName>
        <fullName evidence="7">FAD-binding domain-containing protein</fullName>
    </submittedName>
</protein>
<evidence type="ECO:0000256" key="3">
    <source>
        <dbReference type="ARBA" id="ARBA00022827"/>
    </source>
</evidence>
<dbReference type="OrthoDB" id="2151789at2759"/>
<gene>
    <name evidence="7" type="ORF">GLOTRDRAFT_95549</name>
</gene>
<reference evidence="7 8" key="1">
    <citation type="journal article" date="2012" name="Science">
        <title>The Paleozoic origin of enzymatic lignin decomposition reconstructed from 31 fungal genomes.</title>
        <authorList>
            <person name="Floudas D."/>
            <person name="Binder M."/>
            <person name="Riley R."/>
            <person name="Barry K."/>
            <person name="Blanchette R.A."/>
            <person name="Henrissat B."/>
            <person name="Martinez A.T."/>
            <person name="Otillar R."/>
            <person name="Spatafora J.W."/>
            <person name="Yadav J.S."/>
            <person name="Aerts A."/>
            <person name="Benoit I."/>
            <person name="Boyd A."/>
            <person name="Carlson A."/>
            <person name="Copeland A."/>
            <person name="Coutinho P.M."/>
            <person name="de Vries R.P."/>
            <person name="Ferreira P."/>
            <person name="Findley K."/>
            <person name="Foster B."/>
            <person name="Gaskell J."/>
            <person name="Glotzer D."/>
            <person name="Gorecki P."/>
            <person name="Heitman J."/>
            <person name="Hesse C."/>
            <person name="Hori C."/>
            <person name="Igarashi K."/>
            <person name="Jurgens J.A."/>
            <person name="Kallen N."/>
            <person name="Kersten P."/>
            <person name="Kohler A."/>
            <person name="Kuees U."/>
            <person name="Kumar T.K.A."/>
            <person name="Kuo A."/>
            <person name="LaButti K."/>
            <person name="Larrondo L.F."/>
            <person name="Lindquist E."/>
            <person name="Ling A."/>
            <person name="Lombard V."/>
            <person name="Lucas S."/>
            <person name="Lundell T."/>
            <person name="Martin R."/>
            <person name="McLaughlin D.J."/>
            <person name="Morgenstern I."/>
            <person name="Morin E."/>
            <person name="Murat C."/>
            <person name="Nagy L.G."/>
            <person name="Nolan M."/>
            <person name="Ohm R.A."/>
            <person name="Patyshakuliyeva A."/>
            <person name="Rokas A."/>
            <person name="Ruiz-Duenas F.J."/>
            <person name="Sabat G."/>
            <person name="Salamov A."/>
            <person name="Samejima M."/>
            <person name="Schmutz J."/>
            <person name="Slot J.C."/>
            <person name="St John F."/>
            <person name="Stenlid J."/>
            <person name="Sun H."/>
            <person name="Sun S."/>
            <person name="Syed K."/>
            <person name="Tsang A."/>
            <person name="Wiebenga A."/>
            <person name="Young D."/>
            <person name="Pisabarro A."/>
            <person name="Eastwood D.C."/>
            <person name="Martin F."/>
            <person name="Cullen D."/>
            <person name="Grigoriev I.V."/>
            <person name="Hibbett D.S."/>
        </authorList>
    </citation>
    <scope>NUCLEOTIDE SEQUENCE [LARGE SCALE GENOMIC DNA]</scope>
    <source>
        <strain evidence="7 8">ATCC 11539</strain>
    </source>
</reference>
<evidence type="ECO:0000256" key="5">
    <source>
        <dbReference type="SAM" id="SignalP"/>
    </source>
</evidence>
<keyword evidence="3" id="KW-0274">FAD</keyword>
<dbReference type="EMBL" id="KB469307">
    <property type="protein sequence ID" value="EPQ52684.1"/>
    <property type="molecule type" value="Genomic_DNA"/>
</dbReference>
<organism evidence="7 8">
    <name type="scientific">Gloeophyllum trabeum (strain ATCC 11539 / FP-39264 / Madison 617)</name>
    <name type="common">Brown rot fungus</name>
    <dbReference type="NCBI Taxonomy" id="670483"/>
    <lineage>
        <taxon>Eukaryota</taxon>
        <taxon>Fungi</taxon>
        <taxon>Dikarya</taxon>
        <taxon>Basidiomycota</taxon>
        <taxon>Agaricomycotina</taxon>
        <taxon>Agaricomycetes</taxon>
        <taxon>Gloeophyllales</taxon>
        <taxon>Gloeophyllaceae</taxon>
        <taxon>Gloeophyllum</taxon>
    </lineage>
</organism>
<sequence length="490" mass="52493">MSRKLSSAVGVLCALGAVLHPTSVLASSVTLSSRSAATDAACSRIKAAISDASAYHTPGLLEFFEDIEHWMTSSTQQSACSVEPGTPEDVGKISQLQIVAATNSSFAVKGGGHASNPGFSSTAGVHISLARFSEVTYHADSQTADVGAGLIWDDVYAALEDHNVMVVGGALPASAFLWTGYSWLTNQHGLTADTVTAFELVLPNGTVTTVTDSSNPDLMFALRGGYNNFGVVTKFTFKTFPSGQVWNTLDRVASASVNFSSKVTDPKAGIITTYNFVIGGLGVSQLLFYDGSEPPAGIFDEFLAIPSFTKDVKARSFSNLVRNIPANATSNTRGIFNTVPLLEYTPELMEIIRNETEFWGQKLSWEDSATFISYDVEPFQSSILSHGSTSSASYPASRSQALLPLNLYWAWTDPSKDEVMWDGIRQSAATVKAKAVELGQDVADAPVYGNYAIFSTALESIYGDNLPRLRAIKQRYDPNNVMGLAGGWKV</sequence>
<dbReference type="InterPro" id="IPR006094">
    <property type="entry name" value="Oxid_FAD_bind_N"/>
</dbReference>
<feature type="signal peptide" evidence="5">
    <location>
        <begin position="1"/>
        <end position="26"/>
    </location>
</feature>
<dbReference type="InterPro" id="IPR036318">
    <property type="entry name" value="FAD-bd_PCMH-like_sf"/>
</dbReference>
<dbReference type="eggNOG" id="KOG1231">
    <property type="taxonomic scope" value="Eukaryota"/>
</dbReference>
<dbReference type="Proteomes" id="UP000030669">
    <property type="component" value="Unassembled WGS sequence"/>
</dbReference>
<dbReference type="InterPro" id="IPR016166">
    <property type="entry name" value="FAD-bd_PCMH"/>
</dbReference>
<name>S7RJ84_GLOTA</name>
<comment type="similarity">
    <text evidence="1">Belongs to the oxygen-dependent FAD-linked oxidoreductase family.</text>
</comment>
<keyword evidence="4" id="KW-0560">Oxidoreductase</keyword>
<accession>S7RJ84</accession>
<dbReference type="Pfam" id="PF08031">
    <property type="entry name" value="BBE"/>
    <property type="match status" value="1"/>
</dbReference>
<dbReference type="InterPro" id="IPR012951">
    <property type="entry name" value="BBE"/>
</dbReference>
<dbReference type="Gene3D" id="3.40.462.20">
    <property type="match status" value="1"/>
</dbReference>
<dbReference type="PANTHER" id="PTHR42973">
    <property type="entry name" value="BINDING OXIDOREDUCTASE, PUTATIVE (AFU_ORTHOLOGUE AFUA_1G17690)-RELATED"/>
    <property type="match status" value="1"/>
</dbReference>
<keyword evidence="5" id="KW-0732">Signal</keyword>
<dbReference type="PROSITE" id="PS51387">
    <property type="entry name" value="FAD_PCMH"/>
    <property type="match status" value="1"/>
</dbReference>
<dbReference type="InterPro" id="IPR016169">
    <property type="entry name" value="FAD-bd_PCMH_sub2"/>
</dbReference>
<evidence type="ECO:0000313" key="8">
    <source>
        <dbReference type="Proteomes" id="UP000030669"/>
    </source>
</evidence>
<evidence type="ECO:0000313" key="7">
    <source>
        <dbReference type="EMBL" id="EPQ52684.1"/>
    </source>
</evidence>